<gene>
    <name evidence="3" type="ORF">FFV09_13120</name>
</gene>
<keyword evidence="1" id="KW-0472">Membrane</keyword>
<dbReference type="EMBL" id="CP041217">
    <property type="protein sequence ID" value="QDH21703.1"/>
    <property type="molecule type" value="Genomic_DNA"/>
</dbReference>
<keyword evidence="1" id="KW-0812">Transmembrane</keyword>
<feature type="transmembrane region" description="Helical" evidence="1">
    <location>
        <begin position="36"/>
        <end position="59"/>
    </location>
</feature>
<protein>
    <submittedName>
        <fullName evidence="3">Metallophosphoesterase</fullName>
    </submittedName>
</protein>
<evidence type="ECO:0000259" key="2">
    <source>
        <dbReference type="Pfam" id="PF00149"/>
    </source>
</evidence>
<reference evidence="3 4" key="1">
    <citation type="submission" date="2019-06" db="EMBL/GenBank/DDBJ databases">
        <title>Saccharibacillus brassicae sp. nov., an endophytic bacterium isolated from Chinese cabbage seeds (Brassica pekinensis).</title>
        <authorList>
            <person name="Jiang L."/>
            <person name="Lee J."/>
            <person name="Kim S.W."/>
        </authorList>
    </citation>
    <scope>NUCLEOTIDE SEQUENCE [LARGE SCALE GENOMIC DNA]</scope>
    <source>
        <strain evidence="4">KCTC 43072 / ATSA2</strain>
    </source>
</reference>
<dbReference type="InterPro" id="IPR004843">
    <property type="entry name" value="Calcineurin-like_PHP"/>
</dbReference>
<feature type="transmembrane region" description="Helical" evidence="1">
    <location>
        <begin position="6"/>
        <end position="24"/>
    </location>
</feature>
<feature type="transmembrane region" description="Helical" evidence="1">
    <location>
        <begin position="108"/>
        <end position="128"/>
    </location>
</feature>
<evidence type="ECO:0000313" key="4">
    <source>
        <dbReference type="Proteomes" id="UP000316968"/>
    </source>
</evidence>
<name>A0A4Y6UVG5_SACBS</name>
<dbReference type="OrthoDB" id="9780884at2"/>
<dbReference type="KEGG" id="saca:FFV09_13120"/>
<feature type="domain" description="Calcineurin-like phosphoesterase" evidence="2">
    <location>
        <begin position="150"/>
        <end position="311"/>
    </location>
</feature>
<sequence>MVIRIVISLLVYHGFLLYIGWNLWKGLRSFRPDLRRRWLVILSAGLLIAAWSMAFRFIFSEYAWAHWVAGIWLMFAYVMVLVLPLTNLAVLLLRLFTRMDRRKLTRSVTAVALALTLFLGAFGVFSAYSPVVLTYDVKIAKPALDGRKSMKIVMAADMHFGALSGPGHAKRLVRLINEEAPDLVLFPGDLVDDDIVQYVKQGIPEILQGIEAPVYASLGNHDRLEAGDTELIETLEGSGMTLLYDEIVSDGLPVTLIGRKDRTDPARLSVAELAEQTDPAAPLVLLDHQPYELELAAKAGIDLEVSGHTHRGQIFPANFITNRIYENDWGYLQKEGMHSIVTSGYGFWGLPMRMGTRSEITIINVSFE</sequence>
<dbReference type="Pfam" id="PF00149">
    <property type="entry name" value="Metallophos"/>
    <property type="match status" value="1"/>
</dbReference>
<dbReference type="GO" id="GO:0016787">
    <property type="term" value="F:hydrolase activity"/>
    <property type="evidence" value="ECO:0007669"/>
    <property type="project" value="InterPro"/>
</dbReference>
<dbReference type="AlphaFoldDB" id="A0A4Y6UVG5"/>
<organism evidence="3 4">
    <name type="scientific">Saccharibacillus brassicae</name>
    <dbReference type="NCBI Taxonomy" id="2583377"/>
    <lineage>
        <taxon>Bacteria</taxon>
        <taxon>Bacillati</taxon>
        <taxon>Bacillota</taxon>
        <taxon>Bacilli</taxon>
        <taxon>Bacillales</taxon>
        <taxon>Paenibacillaceae</taxon>
        <taxon>Saccharibacillus</taxon>
    </lineage>
</organism>
<feature type="transmembrane region" description="Helical" evidence="1">
    <location>
        <begin position="71"/>
        <end position="96"/>
    </location>
</feature>
<evidence type="ECO:0000256" key="1">
    <source>
        <dbReference type="SAM" id="Phobius"/>
    </source>
</evidence>
<dbReference type="InterPro" id="IPR029052">
    <property type="entry name" value="Metallo-depent_PP-like"/>
</dbReference>
<dbReference type="PANTHER" id="PTHR31302">
    <property type="entry name" value="TRANSMEMBRANE PROTEIN WITH METALLOPHOSPHOESTERASE DOMAIN-RELATED"/>
    <property type="match status" value="1"/>
</dbReference>
<evidence type="ECO:0000313" key="3">
    <source>
        <dbReference type="EMBL" id="QDH21703.1"/>
    </source>
</evidence>
<dbReference type="InterPro" id="IPR051158">
    <property type="entry name" value="Metallophosphoesterase_sf"/>
</dbReference>
<dbReference type="PANTHER" id="PTHR31302:SF0">
    <property type="entry name" value="TRANSMEMBRANE PROTEIN WITH METALLOPHOSPHOESTERASE DOMAIN"/>
    <property type="match status" value="1"/>
</dbReference>
<keyword evidence="1" id="KW-1133">Transmembrane helix</keyword>
<keyword evidence="4" id="KW-1185">Reference proteome</keyword>
<dbReference type="Proteomes" id="UP000316968">
    <property type="component" value="Chromosome"/>
</dbReference>
<dbReference type="Gene3D" id="3.60.21.10">
    <property type="match status" value="1"/>
</dbReference>
<proteinExistence type="predicted"/>
<dbReference type="SUPFAM" id="SSF56300">
    <property type="entry name" value="Metallo-dependent phosphatases"/>
    <property type="match status" value="1"/>
</dbReference>
<accession>A0A4Y6UVG5</accession>